<comment type="caution">
    <text evidence="1">The sequence shown here is derived from an EMBL/GenBank/DDBJ whole genome shotgun (WGS) entry which is preliminary data.</text>
</comment>
<dbReference type="Proteomes" id="UP001163321">
    <property type="component" value="Chromosome 13"/>
</dbReference>
<dbReference type="EMBL" id="CM047592">
    <property type="protein sequence ID" value="KAI9917535.1"/>
    <property type="molecule type" value="Genomic_DNA"/>
</dbReference>
<organism evidence="1 2">
    <name type="scientific">Peronosclerospora sorghi</name>
    <dbReference type="NCBI Taxonomy" id="230839"/>
    <lineage>
        <taxon>Eukaryota</taxon>
        <taxon>Sar</taxon>
        <taxon>Stramenopiles</taxon>
        <taxon>Oomycota</taxon>
        <taxon>Peronosporomycetes</taxon>
        <taxon>Peronosporales</taxon>
        <taxon>Peronosporaceae</taxon>
        <taxon>Peronosclerospora</taxon>
    </lineage>
</organism>
<accession>A0ACC0WFV8</accession>
<gene>
    <name evidence="1" type="ORF">PsorP6_013292</name>
</gene>
<proteinExistence type="predicted"/>
<evidence type="ECO:0000313" key="1">
    <source>
        <dbReference type="EMBL" id="KAI9917535.1"/>
    </source>
</evidence>
<keyword evidence="2" id="KW-1185">Reference proteome</keyword>
<reference evidence="1 2" key="1">
    <citation type="journal article" date="2022" name="bioRxiv">
        <title>The genome of the oomycete Peronosclerospora sorghi, a cosmopolitan pathogen of maize and sorghum, is inflated with dispersed pseudogenes.</title>
        <authorList>
            <person name="Fletcher K."/>
            <person name="Martin F."/>
            <person name="Isakeit T."/>
            <person name="Cavanaugh K."/>
            <person name="Magill C."/>
            <person name="Michelmore R."/>
        </authorList>
    </citation>
    <scope>NUCLEOTIDE SEQUENCE [LARGE SCALE GENOMIC DNA]</scope>
    <source>
        <strain evidence="1">P6</strain>
    </source>
</reference>
<name>A0ACC0WFV8_9STRA</name>
<protein>
    <submittedName>
        <fullName evidence="1">Uncharacterized protein</fullName>
    </submittedName>
</protein>
<sequence>MHSGTRATGDGGKDARLTPYTKVKPQRRKRAKDELDYLRRKVVNLEETLSSLNQFGSPKAFCASDEDKDVFFRWKQVAERQKKKRIKQWSRI</sequence>
<evidence type="ECO:0000313" key="2">
    <source>
        <dbReference type="Proteomes" id="UP001163321"/>
    </source>
</evidence>